<reference evidence="2" key="1">
    <citation type="submission" date="2016-11" db="UniProtKB">
        <authorList>
            <consortium name="WormBaseParasite"/>
        </authorList>
    </citation>
    <scope>IDENTIFICATION</scope>
</reference>
<evidence type="ECO:0000313" key="2">
    <source>
        <dbReference type="WBParaSite" id="L893_g27936.t1"/>
    </source>
</evidence>
<accession>A0A1I7ZN08</accession>
<dbReference type="Proteomes" id="UP000095287">
    <property type="component" value="Unplaced"/>
</dbReference>
<protein>
    <submittedName>
        <fullName evidence="2">Uncharacterized protein</fullName>
    </submittedName>
</protein>
<organism evidence="1 2">
    <name type="scientific">Steinernema glaseri</name>
    <dbReference type="NCBI Taxonomy" id="37863"/>
    <lineage>
        <taxon>Eukaryota</taxon>
        <taxon>Metazoa</taxon>
        <taxon>Ecdysozoa</taxon>
        <taxon>Nematoda</taxon>
        <taxon>Chromadorea</taxon>
        <taxon>Rhabditida</taxon>
        <taxon>Tylenchina</taxon>
        <taxon>Panagrolaimomorpha</taxon>
        <taxon>Strongyloidoidea</taxon>
        <taxon>Steinernematidae</taxon>
        <taxon>Steinernema</taxon>
    </lineage>
</organism>
<keyword evidence="1" id="KW-1185">Reference proteome</keyword>
<proteinExistence type="predicted"/>
<name>A0A1I7ZN08_9BILA</name>
<dbReference type="AlphaFoldDB" id="A0A1I7ZN08"/>
<evidence type="ECO:0000313" key="1">
    <source>
        <dbReference type="Proteomes" id="UP000095287"/>
    </source>
</evidence>
<sequence>MRLFFWISRTKDSRKPPQELNTKKNKLGFWHKDDWMKGLSYYERREIIHWERRLICEGNIEELRFSRELDELMEASHKVLELQREMEKEEKKKKKWFSFIRR</sequence>
<dbReference type="WBParaSite" id="L893_g27936.t1">
    <property type="protein sequence ID" value="L893_g27936.t1"/>
    <property type="gene ID" value="L893_g27936"/>
</dbReference>